<comment type="subcellular location">
    <subcellularLocation>
        <location evidence="1">Cytoplasm</location>
    </subcellularLocation>
</comment>
<dbReference type="Pfam" id="PF00359">
    <property type="entry name" value="PTS_EIIA_2"/>
    <property type="match status" value="1"/>
</dbReference>
<evidence type="ECO:0000256" key="3">
    <source>
        <dbReference type="ARBA" id="ARBA00022490"/>
    </source>
</evidence>
<keyword evidence="12" id="KW-0762">Sugar transport</keyword>
<keyword evidence="4" id="KW-0597">Phosphoprotein</keyword>
<dbReference type="STRING" id="1514105.AOC36_10300"/>
<dbReference type="PROSITE" id="PS00372">
    <property type="entry name" value="PTS_EIIA_TYPE_2_HIS"/>
    <property type="match status" value="1"/>
</dbReference>
<comment type="function">
    <text evidence="8">The phosphoenolpyruvate-dependent sugar phosphotransferase system (sugar PTS), a major carbohydrate active transport system, catalyzes the phosphorylation of incoming sugar substrates concomitantly with their translocation across the cell membrane. The enzyme II UlaABC PTS system is involved in ascorbate transport.</text>
</comment>
<evidence type="ECO:0000259" key="11">
    <source>
        <dbReference type="PROSITE" id="PS51094"/>
    </source>
</evidence>
<dbReference type="CDD" id="cd00211">
    <property type="entry name" value="PTS_IIA_fru"/>
    <property type="match status" value="1"/>
</dbReference>
<protein>
    <recommendedName>
        <fullName evidence="9">Ascorbate-specific PTS system EIIA component</fullName>
    </recommendedName>
    <alternativeName>
        <fullName evidence="10">Ascorbate-specific phosphotransferase enzyme IIA component</fullName>
    </alternativeName>
</protein>
<dbReference type="PANTHER" id="PTHR36203">
    <property type="entry name" value="ASCORBATE-SPECIFIC PTS SYSTEM EIIA COMPONENT"/>
    <property type="match status" value="1"/>
</dbReference>
<evidence type="ECO:0000256" key="2">
    <source>
        <dbReference type="ARBA" id="ARBA00022448"/>
    </source>
</evidence>
<evidence type="ECO:0000313" key="12">
    <source>
        <dbReference type="EMBL" id="AMC94348.1"/>
    </source>
</evidence>
<keyword evidence="13" id="KW-1185">Reference proteome</keyword>
<dbReference type="GO" id="GO:0016301">
    <property type="term" value="F:kinase activity"/>
    <property type="evidence" value="ECO:0007669"/>
    <property type="project" value="UniProtKB-KW"/>
</dbReference>
<evidence type="ECO:0000256" key="10">
    <source>
        <dbReference type="ARBA" id="ARBA00042072"/>
    </source>
</evidence>
<dbReference type="AlphaFoldDB" id="A0A109UHM1"/>
<dbReference type="EMBL" id="CP013213">
    <property type="protein sequence ID" value="AMC94348.1"/>
    <property type="molecule type" value="Genomic_DNA"/>
</dbReference>
<dbReference type="Gene3D" id="3.40.930.10">
    <property type="entry name" value="Mannitol-specific EII, Chain A"/>
    <property type="match status" value="1"/>
</dbReference>
<keyword evidence="3" id="KW-0963">Cytoplasm</keyword>
<dbReference type="OrthoDB" id="3175596at2"/>
<evidence type="ECO:0000256" key="5">
    <source>
        <dbReference type="ARBA" id="ARBA00022679"/>
    </source>
</evidence>
<dbReference type="InterPro" id="IPR016152">
    <property type="entry name" value="PTrfase/Anion_transptr"/>
</dbReference>
<dbReference type="PROSITE" id="PS51094">
    <property type="entry name" value="PTS_EIIA_TYPE_2"/>
    <property type="match status" value="1"/>
</dbReference>
<evidence type="ECO:0000256" key="7">
    <source>
        <dbReference type="ARBA" id="ARBA00022777"/>
    </source>
</evidence>
<dbReference type="InterPro" id="IPR051351">
    <property type="entry name" value="Ascorbate-PTS_EIIA_comp"/>
</dbReference>
<dbReference type="SUPFAM" id="SSF55804">
    <property type="entry name" value="Phoshotransferase/anion transport protein"/>
    <property type="match status" value="1"/>
</dbReference>
<dbReference type="Proteomes" id="UP000063781">
    <property type="component" value="Chromosome"/>
</dbReference>
<evidence type="ECO:0000256" key="9">
    <source>
        <dbReference type="ARBA" id="ARBA00041175"/>
    </source>
</evidence>
<evidence type="ECO:0000313" key="13">
    <source>
        <dbReference type="Proteomes" id="UP000063781"/>
    </source>
</evidence>
<reference evidence="12 13" key="1">
    <citation type="submission" date="2015-10" db="EMBL/GenBank/DDBJ databases">
        <title>Erysipelothrix larvae sp. LV19 isolated from the larval gut of the rhinoceros beetle, Trypoxylus dichotomus.</title>
        <authorList>
            <person name="Lim S."/>
            <person name="Kim B.-C."/>
        </authorList>
    </citation>
    <scope>NUCLEOTIDE SEQUENCE [LARGE SCALE GENOMIC DNA]</scope>
    <source>
        <strain evidence="12 13">LV19</strain>
    </source>
</reference>
<evidence type="ECO:0000256" key="4">
    <source>
        <dbReference type="ARBA" id="ARBA00022553"/>
    </source>
</evidence>
<dbReference type="PANTHER" id="PTHR36203:SF1">
    <property type="entry name" value="ASCORBATE-SPECIFIC PTS SYSTEM EIIA COMPONENT"/>
    <property type="match status" value="1"/>
</dbReference>
<feature type="domain" description="PTS EIIA type-2" evidence="11">
    <location>
        <begin position="4"/>
        <end position="147"/>
    </location>
</feature>
<dbReference type="GO" id="GO:0005737">
    <property type="term" value="C:cytoplasm"/>
    <property type="evidence" value="ECO:0007669"/>
    <property type="project" value="UniProtKB-SubCell"/>
</dbReference>
<name>A0A109UHM1_9FIRM</name>
<dbReference type="KEGG" id="erl:AOC36_10300"/>
<keyword evidence="5" id="KW-0808">Transferase</keyword>
<evidence type="ECO:0000256" key="8">
    <source>
        <dbReference type="ARBA" id="ARBA00037387"/>
    </source>
</evidence>
<evidence type="ECO:0000256" key="1">
    <source>
        <dbReference type="ARBA" id="ARBA00004496"/>
    </source>
</evidence>
<organism evidence="12 13">
    <name type="scientific">Erysipelothrix larvae</name>
    <dbReference type="NCBI Taxonomy" id="1514105"/>
    <lineage>
        <taxon>Bacteria</taxon>
        <taxon>Bacillati</taxon>
        <taxon>Bacillota</taxon>
        <taxon>Erysipelotrichia</taxon>
        <taxon>Erysipelotrichales</taxon>
        <taxon>Erysipelotrichaceae</taxon>
        <taxon>Erysipelothrix</taxon>
    </lineage>
</organism>
<accession>A0A109UHM1</accession>
<keyword evidence="7" id="KW-0418">Kinase</keyword>
<keyword evidence="6" id="KW-0598">Phosphotransferase system</keyword>
<dbReference type="InterPro" id="IPR002178">
    <property type="entry name" value="PTS_EIIA_type-2_dom"/>
</dbReference>
<keyword evidence="2" id="KW-0813">Transport</keyword>
<evidence type="ECO:0000256" key="6">
    <source>
        <dbReference type="ARBA" id="ARBA00022683"/>
    </source>
</evidence>
<gene>
    <name evidence="12" type="ORF">AOC36_10300</name>
</gene>
<sequence length="150" mass="16389">MLGILVNEAMIQFDVVADDWIDAVRKSAKPLLEAGKITEGYIQAIIDSAIEAGPYFVIAPHVALPHARPEMGVKENAIGITTLKNPVEFGNASNDPVKYVFTLSAVDNSKHLDALATLAELLDDEAFFNVLDTASKPHEVIDYINKLRKD</sequence>
<dbReference type="RefSeq" id="WP_067633981.1">
    <property type="nucleotide sequence ID" value="NZ_CP013213.1"/>
</dbReference>
<proteinExistence type="predicted"/>
<dbReference type="GO" id="GO:0009401">
    <property type="term" value="P:phosphoenolpyruvate-dependent sugar phosphotransferase system"/>
    <property type="evidence" value="ECO:0007669"/>
    <property type="project" value="UniProtKB-KW"/>
</dbReference>